<organism evidence="1 2">
    <name type="scientific">Cyanobacterium aponinum 0216</name>
    <dbReference type="NCBI Taxonomy" id="2676140"/>
    <lineage>
        <taxon>Bacteria</taxon>
        <taxon>Bacillati</taxon>
        <taxon>Cyanobacteriota</taxon>
        <taxon>Cyanophyceae</taxon>
        <taxon>Oscillatoriophycideae</taxon>
        <taxon>Chroococcales</taxon>
        <taxon>Geminocystaceae</taxon>
        <taxon>Cyanobacterium</taxon>
    </lineage>
</organism>
<dbReference type="AlphaFoldDB" id="A0A844GVA1"/>
<evidence type="ECO:0000313" key="2">
    <source>
        <dbReference type="Proteomes" id="UP000437131"/>
    </source>
</evidence>
<dbReference type="EMBL" id="WMIA01000003">
    <property type="protein sequence ID" value="MTF38145.1"/>
    <property type="molecule type" value="Genomic_DNA"/>
</dbReference>
<dbReference type="Proteomes" id="UP000437131">
    <property type="component" value="Unassembled WGS sequence"/>
</dbReference>
<proteinExistence type="predicted"/>
<reference evidence="1 2" key="1">
    <citation type="submission" date="2019-11" db="EMBL/GenBank/DDBJ databases">
        <title>Isolation of a new High Light Tolerant Cyanobacteria.</title>
        <authorList>
            <person name="Dobson Z."/>
            <person name="Vaughn N."/>
            <person name="Vaughn M."/>
            <person name="Fromme P."/>
            <person name="Mazor Y."/>
        </authorList>
    </citation>
    <scope>NUCLEOTIDE SEQUENCE [LARGE SCALE GENOMIC DNA]</scope>
    <source>
        <strain evidence="1 2">0216</strain>
    </source>
</reference>
<sequence length="60" mass="6937">MISSTIANNLPQDQEIWNSLQKAIAKSSGFQRWQKENKFDGTVEEQVTQYLRSTLETLAY</sequence>
<comment type="caution">
    <text evidence="1">The sequence shown here is derived from an EMBL/GenBank/DDBJ whole genome shotgun (WGS) entry which is preliminary data.</text>
</comment>
<accession>A0A844GVA1</accession>
<dbReference type="RefSeq" id="WP_015217939.1">
    <property type="nucleotide sequence ID" value="NZ_WMIA01000003.1"/>
</dbReference>
<gene>
    <name evidence="1" type="ORF">GGC33_04320</name>
</gene>
<name>A0A844GVA1_9CHRO</name>
<evidence type="ECO:0000313" key="1">
    <source>
        <dbReference type="EMBL" id="MTF38145.1"/>
    </source>
</evidence>
<protein>
    <submittedName>
        <fullName evidence="1">Uncharacterized protein</fullName>
    </submittedName>
</protein>